<dbReference type="Proteomes" id="UP000708208">
    <property type="component" value="Unassembled WGS sequence"/>
</dbReference>
<name>A0A8J2L817_9HEXA</name>
<feature type="region of interest" description="Disordered" evidence="1">
    <location>
        <begin position="82"/>
        <end position="101"/>
    </location>
</feature>
<evidence type="ECO:0000313" key="2">
    <source>
        <dbReference type="EMBL" id="CAG7827392.1"/>
    </source>
</evidence>
<keyword evidence="3" id="KW-1185">Reference proteome</keyword>
<comment type="caution">
    <text evidence="2">The sequence shown here is derived from an EMBL/GenBank/DDBJ whole genome shotgun (WGS) entry which is preliminary data.</text>
</comment>
<evidence type="ECO:0000256" key="1">
    <source>
        <dbReference type="SAM" id="MobiDB-lite"/>
    </source>
</evidence>
<protein>
    <submittedName>
        <fullName evidence="2">Uncharacterized protein</fullName>
    </submittedName>
</protein>
<reference evidence="2" key="1">
    <citation type="submission" date="2021-06" db="EMBL/GenBank/DDBJ databases">
        <authorList>
            <person name="Hodson N. C."/>
            <person name="Mongue J. A."/>
            <person name="Jaron S. K."/>
        </authorList>
    </citation>
    <scope>NUCLEOTIDE SEQUENCE</scope>
</reference>
<accession>A0A8J2L817</accession>
<dbReference type="AlphaFoldDB" id="A0A8J2L817"/>
<dbReference type="EMBL" id="CAJVCH010543319">
    <property type="protein sequence ID" value="CAG7827392.1"/>
    <property type="molecule type" value="Genomic_DNA"/>
</dbReference>
<organism evidence="2 3">
    <name type="scientific">Allacma fusca</name>
    <dbReference type="NCBI Taxonomy" id="39272"/>
    <lineage>
        <taxon>Eukaryota</taxon>
        <taxon>Metazoa</taxon>
        <taxon>Ecdysozoa</taxon>
        <taxon>Arthropoda</taxon>
        <taxon>Hexapoda</taxon>
        <taxon>Collembola</taxon>
        <taxon>Symphypleona</taxon>
        <taxon>Sminthuridae</taxon>
        <taxon>Allacma</taxon>
    </lineage>
</organism>
<evidence type="ECO:0000313" key="3">
    <source>
        <dbReference type="Proteomes" id="UP000708208"/>
    </source>
</evidence>
<feature type="non-terminal residue" evidence="2">
    <location>
        <position position="101"/>
    </location>
</feature>
<proteinExistence type="predicted"/>
<gene>
    <name evidence="2" type="ORF">AFUS01_LOCUS37382</name>
</gene>
<sequence>MISWKPPVHTSTDNQVLYYNLTISKSQILIPKSGPGVGGHIPSLHSLPTTIYHATVPGNETKWGIQSKNISFVGKIEVSIQANSPGGKSEMASKTVEIHLG</sequence>